<dbReference type="EMBL" id="CP001614">
    <property type="protein sequence ID" value="ACR11499.1"/>
    <property type="molecule type" value="Genomic_DNA"/>
</dbReference>
<dbReference type="STRING" id="377629.TERTU_2591"/>
<reference evidence="2 3" key="1">
    <citation type="journal article" date="2009" name="PLoS ONE">
        <title>The complete genome of Teredinibacter turnerae T7901: an intracellular endosymbiont of marine wood-boring bivalves (shipworms).</title>
        <authorList>
            <person name="Yang J.C."/>
            <person name="Madupu R."/>
            <person name="Durkin A.S."/>
            <person name="Ekborg N.A."/>
            <person name="Pedamallu C.S."/>
            <person name="Hostetler J.B."/>
            <person name="Radune D."/>
            <person name="Toms B.S."/>
            <person name="Henrissat B."/>
            <person name="Coutinho P.M."/>
            <person name="Schwarz S."/>
            <person name="Field L."/>
            <person name="Trindade-Silva A.E."/>
            <person name="Soares C.A.G."/>
            <person name="Elshahawi S."/>
            <person name="Hanora A."/>
            <person name="Schmidt E.W."/>
            <person name="Haygood M.G."/>
            <person name="Posfai J."/>
            <person name="Benner J."/>
            <person name="Madinger C."/>
            <person name="Nove J."/>
            <person name="Anton B."/>
            <person name="Chaudhary K."/>
            <person name="Foster J."/>
            <person name="Holman A."/>
            <person name="Kumar S."/>
            <person name="Lessard P.A."/>
            <person name="Luyten Y.A."/>
            <person name="Slatko B."/>
            <person name="Wood N."/>
            <person name="Wu B."/>
            <person name="Teplitski M."/>
            <person name="Mougous J.D."/>
            <person name="Ward N."/>
            <person name="Eisen J.A."/>
            <person name="Badger J.H."/>
            <person name="Distel D.L."/>
        </authorList>
    </citation>
    <scope>NUCLEOTIDE SEQUENCE [LARGE SCALE GENOMIC DNA]</scope>
    <source>
        <strain evidence="3">ATCC 39867 / T7901</strain>
    </source>
</reference>
<dbReference type="InterPro" id="IPR053135">
    <property type="entry name" value="AKR2_Oxidoreductase"/>
</dbReference>
<organism evidence="2 3">
    <name type="scientific">Teredinibacter turnerae (strain ATCC 39867 / T7901)</name>
    <dbReference type="NCBI Taxonomy" id="377629"/>
    <lineage>
        <taxon>Bacteria</taxon>
        <taxon>Pseudomonadati</taxon>
        <taxon>Pseudomonadota</taxon>
        <taxon>Gammaproteobacteria</taxon>
        <taxon>Cellvibrionales</taxon>
        <taxon>Cellvibrionaceae</taxon>
        <taxon>Teredinibacter</taxon>
    </lineage>
</organism>
<dbReference type="Proteomes" id="UP000009080">
    <property type="component" value="Chromosome"/>
</dbReference>
<dbReference type="RefSeq" id="WP_015817611.1">
    <property type="nucleotide sequence ID" value="NC_012997.1"/>
</dbReference>
<evidence type="ECO:0000313" key="3">
    <source>
        <dbReference type="Proteomes" id="UP000009080"/>
    </source>
</evidence>
<dbReference type="Gene3D" id="3.20.20.100">
    <property type="entry name" value="NADP-dependent oxidoreductase domain"/>
    <property type="match status" value="1"/>
</dbReference>
<dbReference type="PANTHER" id="PTHR43312:SF1">
    <property type="entry name" value="NADP-DEPENDENT OXIDOREDUCTASE DOMAIN-CONTAINING PROTEIN"/>
    <property type="match status" value="1"/>
</dbReference>
<accession>C5BLS3</accession>
<gene>
    <name evidence="2" type="ordered locus">TERTU_2591</name>
</gene>
<evidence type="ECO:0000259" key="1">
    <source>
        <dbReference type="Pfam" id="PF00248"/>
    </source>
</evidence>
<name>C5BLS3_TERTT</name>
<dbReference type="PANTHER" id="PTHR43312">
    <property type="entry name" value="D-THREO-ALDOSE 1-DEHYDROGENASE"/>
    <property type="match status" value="1"/>
</dbReference>
<dbReference type="Pfam" id="PF00248">
    <property type="entry name" value="Aldo_ket_red"/>
    <property type="match status" value="1"/>
</dbReference>
<dbReference type="HOGENOM" id="CLU_023205_2_3_6"/>
<feature type="domain" description="NADP-dependent oxidoreductase" evidence="1">
    <location>
        <begin position="16"/>
        <end position="310"/>
    </location>
</feature>
<protein>
    <submittedName>
        <fullName evidence="2">Aldo/keto reductase</fullName>
    </submittedName>
</protein>
<dbReference type="InterPro" id="IPR036812">
    <property type="entry name" value="NAD(P)_OxRdtase_dom_sf"/>
</dbReference>
<evidence type="ECO:0000313" key="2">
    <source>
        <dbReference type="EMBL" id="ACR11499.1"/>
    </source>
</evidence>
<sequence>MKQRILGSSKLEVSEVGLGCWQLGGDFGPVTEARAQEIIETALAEGVTFFDTADVYGAGQSESYLGKALANAGSDIKIATKYGRGPGTYPDGYSLVDLRDSVKRAQDRLGRDCLDLLQLHCIPTEVMRRGEIFDFLREVQQEGHIAHFGSSVETIEEALICCEQDDLASLQIIFNLFRQQPLKKLFDTAKARDVGIIVRLPLASGLLSGKFSANTQFDETDHRNYNKDGDAFSVGETFSGIEFSRGLELVNTLEGFKPESLTFAQFAMRWILDHDAVTTIIPGASSKAQVESNVSVSDLAELPADLHEKLFAFYEAEVEQHIRCPL</sequence>
<dbReference type="KEGG" id="ttu:TERTU_2591"/>
<dbReference type="AlphaFoldDB" id="C5BLS3"/>
<dbReference type="OrthoDB" id="9772407at2"/>
<proteinExistence type="predicted"/>
<dbReference type="eggNOG" id="COG0667">
    <property type="taxonomic scope" value="Bacteria"/>
</dbReference>
<keyword evidence="3" id="KW-1185">Reference proteome</keyword>
<dbReference type="SUPFAM" id="SSF51430">
    <property type="entry name" value="NAD(P)-linked oxidoreductase"/>
    <property type="match status" value="1"/>
</dbReference>
<dbReference type="CDD" id="cd19086">
    <property type="entry name" value="AKR_AKR11C1"/>
    <property type="match status" value="1"/>
</dbReference>
<dbReference type="InterPro" id="IPR023210">
    <property type="entry name" value="NADP_OxRdtase_dom"/>
</dbReference>